<feature type="repeat" description="TPR" evidence="3">
    <location>
        <begin position="187"/>
        <end position="220"/>
    </location>
</feature>
<organism evidence="5 6">
    <name type="scientific">Dendrobium thyrsiflorum</name>
    <name type="common">Pinecone-like raceme dendrobium</name>
    <name type="synonym">Orchid</name>
    <dbReference type="NCBI Taxonomy" id="117978"/>
    <lineage>
        <taxon>Eukaryota</taxon>
        <taxon>Viridiplantae</taxon>
        <taxon>Streptophyta</taxon>
        <taxon>Embryophyta</taxon>
        <taxon>Tracheophyta</taxon>
        <taxon>Spermatophyta</taxon>
        <taxon>Magnoliopsida</taxon>
        <taxon>Liliopsida</taxon>
        <taxon>Asparagales</taxon>
        <taxon>Orchidaceae</taxon>
        <taxon>Epidendroideae</taxon>
        <taxon>Malaxideae</taxon>
        <taxon>Dendrobiinae</taxon>
        <taxon>Dendrobium</taxon>
    </lineage>
</organism>
<dbReference type="InterPro" id="IPR019734">
    <property type="entry name" value="TPR_rpt"/>
</dbReference>
<dbReference type="InterPro" id="IPR039226">
    <property type="entry name" value="Ski3/TTC37"/>
</dbReference>
<dbReference type="PROSITE" id="PS50206">
    <property type="entry name" value="RHODANESE_3"/>
    <property type="match status" value="1"/>
</dbReference>
<dbReference type="PROSITE" id="PS50005">
    <property type="entry name" value="TPR"/>
    <property type="match status" value="3"/>
</dbReference>
<reference evidence="5 6" key="1">
    <citation type="journal article" date="2024" name="Plant Biotechnol. J.">
        <title>Dendrobium thyrsiflorum genome and its molecular insights into genes involved in important horticultural traits.</title>
        <authorList>
            <person name="Chen B."/>
            <person name="Wang J.Y."/>
            <person name="Zheng P.J."/>
            <person name="Li K.L."/>
            <person name="Liang Y.M."/>
            <person name="Chen X.F."/>
            <person name="Zhang C."/>
            <person name="Zhao X."/>
            <person name="He X."/>
            <person name="Zhang G.Q."/>
            <person name="Liu Z.J."/>
            <person name="Xu Q."/>
        </authorList>
    </citation>
    <scope>NUCLEOTIDE SEQUENCE [LARGE SCALE GENOMIC DNA]</scope>
    <source>
        <strain evidence="5">GZMU011</strain>
    </source>
</reference>
<dbReference type="InterPro" id="IPR001763">
    <property type="entry name" value="Rhodanese-like_dom"/>
</dbReference>
<keyword evidence="1" id="KW-0677">Repeat</keyword>
<sequence length="1196" mass="133381">MSPQSQISEKARSPSSMAVLGEEDFLAHLQQTLSSDPENPSNHFNLGIFLWKKGDIVGGDESKDFKSRAAEHFLASARLNPGDSAAFRILGHYYSAVVVDTQRAVKCYQRALSLSPDDFEAGDALCDLLDVNGKESLEIAVCKEASEKSPRAFWAFRRLGYLQVYHKKWEEAVQSLQHAIRGYPACADLWEALGLAYHRLGRLTAAIKSYGRAIELEDSKIFSLIESGNILLMLGSFRKGIELFRHALEVSPHNVSAHFGLASGLLGLSKECASIGAYEWGASLLKDASEITSACSQLSSNFSSVWKLHGDIQIAYAKCLPWENKITSTHIDEGAFKASIIDWKNRCLSAAKNARLLYQRALHLTPWQSNIYADIAITLDLIYSLLEREKTDHDTRQLSERMSMGSLIFEGVNCDFWVILACVTNDYALKQHALIRGLQLDNSLAVSWAYLGKLYIKLGENHLATQSFDRARSLDPSLALPWAGMSVASHDRNYSLSEAYESCLRAVQIMPLAEFQIGLGMLAALSGHLMSPQVFSAMRHSIQRSPYYPESHNVHGLICEAWSDYQSAISAYRLARSALRIASLSKDSAKRCLTDVSVNLARALCQAGHMLDAEQECEALNKDGMLNCKGLQIYAVALWKLGKNDQSLHVARNLAKNVSTMEESSCTAAIGLICQLIYRISGLESAISTILKLPREYLNGAKMSLILSAINALDPNNRLQLLLPTNLSSFGAYDLIVEMHTITATNKMIQNGSEQSLDIHSGVKYLRKVLRLYPDSRLLRNHLGSLLLYSGDWLASHIAPRCTVLPTGYPVRTGLKSPFEIHAGAGVACYASCVTRPKFSFAACRCQPMHGSTVTDHLQKWLHQEPWNHEARYLLILNLLQRAREEKFPPHLCIGLKRLIAIALSMINETKYQRFLLLLSASEISLQCQDYADCTNYAVTALELLPSNDNSFFAHLQLCRAYAAQEDLANLSNEYMNCLKFNTVNQIGWLSLKYLESRYKLQSGCNTVDVNYKMCFTSELSSSNMWVAVSGLVSALCFLWDNDFISAEQALAHACAISKAESSLFLAHGAVCMELARQQMGLQFLSRAVQHLVKAQATSPFPLPILSALLAQVEGSLGAKAKWERNLRLEWFSWPAEMRPAELYFQMHILARQSTAACDQQTNIESYQSPLRWVLRAVHLNPSCLRYWKVLQKLTD</sequence>
<dbReference type="Proteomes" id="UP001552299">
    <property type="component" value="Unassembled WGS sequence"/>
</dbReference>
<accession>A0ABD0V8C8</accession>
<feature type="repeat" description="TPR" evidence="3">
    <location>
        <begin position="445"/>
        <end position="478"/>
    </location>
</feature>
<proteinExistence type="predicted"/>
<feature type="repeat" description="TPR" evidence="3">
    <location>
        <begin position="221"/>
        <end position="254"/>
    </location>
</feature>
<feature type="domain" description="Rhodanese" evidence="4">
    <location>
        <begin position="139"/>
        <end position="178"/>
    </location>
</feature>
<evidence type="ECO:0000313" key="5">
    <source>
        <dbReference type="EMBL" id="KAL0918866.1"/>
    </source>
</evidence>
<name>A0ABD0V8C8_DENTH</name>
<evidence type="ECO:0000313" key="6">
    <source>
        <dbReference type="Proteomes" id="UP001552299"/>
    </source>
</evidence>
<dbReference type="EMBL" id="JANQDX010000009">
    <property type="protein sequence ID" value="KAL0918866.1"/>
    <property type="molecule type" value="Genomic_DNA"/>
</dbReference>
<gene>
    <name evidence="5" type="ORF">M5K25_010910</name>
</gene>
<dbReference type="InterPro" id="IPR011990">
    <property type="entry name" value="TPR-like_helical_dom_sf"/>
</dbReference>
<evidence type="ECO:0000256" key="1">
    <source>
        <dbReference type="ARBA" id="ARBA00022737"/>
    </source>
</evidence>
<dbReference type="PANTHER" id="PTHR15704">
    <property type="entry name" value="SUPERKILLER 3 PROTEIN-RELATED"/>
    <property type="match status" value="1"/>
</dbReference>
<dbReference type="AlphaFoldDB" id="A0ABD0V8C8"/>
<dbReference type="PANTHER" id="PTHR15704:SF7">
    <property type="entry name" value="SUPERKILLER COMPLEX PROTEIN 3"/>
    <property type="match status" value="1"/>
</dbReference>
<dbReference type="Gene3D" id="1.25.40.10">
    <property type="entry name" value="Tetratricopeptide repeat domain"/>
    <property type="match status" value="3"/>
</dbReference>
<comment type="caution">
    <text evidence="5">The sequence shown here is derived from an EMBL/GenBank/DDBJ whole genome shotgun (WGS) entry which is preliminary data.</text>
</comment>
<dbReference type="SUPFAM" id="SSF48452">
    <property type="entry name" value="TPR-like"/>
    <property type="match status" value="3"/>
</dbReference>
<evidence type="ECO:0000256" key="2">
    <source>
        <dbReference type="ARBA" id="ARBA00022803"/>
    </source>
</evidence>
<evidence type="ECO:0000259" key="4">
    <source>
        <dbReference type="PROSITE" id="PS50206"/>
    </source>
</evidence>
<protein>
    <recommendedName>
        <fullName evidence="4">Rhodanese domain-containing protein</fullName>
    </recommendedName>
</protein>
<keyword evidence="2 3" id="KW-0802">TPR repeat</keyword>
<evidence type="ECO:0000256" key="3">
    <source>
        <dbReference type="PROSITE-ProRule" id="PRU00339"/>
    </source>
</evidence>
<dbReference type="SMART" id="SM00028">
    <property type="entry name" value="TPR"/>
    <property type="match status" value="5"/>
</dbReference>
<dbReference type="Pfam" id="PF13432">
    <property type="entry name" value="TPR_16"/>
    <property type="match status" value="1"/>
</dbReference>
<keyword evidence="6" id="KW-1185">Reference proteome</keyword>